<proteinExistence type="predicted"/>
<comment type="caution">
    <text evidence="2">The sequence shown here is derived from an EMBL/GenBank/DDBJ whole genome shotgun (WGS) entry which is preliminary data.</text>
</comment>
<dbReference type="InterPro" id="IPR050312">
    <property type="entry name" value="IolE/XylAMocC-like"/>
</dbReference>
<keyword evidence="3" id="KW-1185">Reference proteome</keyword>
<dbReference type="EMBL" id="NIOJ01000003">
    <property type="protein sequence ID" value="PNU01172.1"/>
    <property type="molecule type" value="Genomic_DNA"/>
</dbReference>
<dbReference type="SUPFAM" id="SSF51658">
    <property type="entry name" value="Xylose isomerase-like"/>
    <property type="match status" value="1"/>
</dbReference>
<dbReference type="KEGG" id="cthd:CDO33_10840"/>
<sequence length="292" mass="31967">MKIGVSSYSFSRLVNAGIMKQIDVIAKAKEMGFDVIEFAGFNLPEGETPSSFAVKVREECERVGIEMGNYTIAADFLNGSNGDWQAEVERLKEEVRVAHILGAPGMRHDSTWGVPASYKGARGFDDVLPILVKGCRAVTEFAAELGIKTMVENHGYFCQDSERVEKLINGVNHPNFGALVDMGNFLCADEDPAKAVGRMMPYAFHVHAKDFHVKSGMMPNPGDGWFMSRGGNYLRGAIIGHGDVPILQCLKIMKNAGYKGVLSIEFEGMEDPLQGIAIGLKNLKRYLEQIGA</sequence>
<dbReference type="PANTHER" id="PTHR12110">
    <property type="entry name" value="HYDROXYPYRUVATE ISOMERASE"/>
    <property type="match status" value="1"/>
</dbReference>
<reference evidence="2 3" key="1">
    <citation type="submission" date="2017-06" db="EMBL/GenBank/DDBJ databases">
        <title>Investigating the central metabolism of Clostridium thermosuccinogenes.</title>
        <authorList>
            <person name="Koendjbiharie J.G."/>
            <person name="van Kranenburg R."/>
        </authorList>
    </citation>
    <scope>NUCLEOTIDE SEQUENCE [LARGE SCALE GENOMIC DNA]</scope>
    <source>
        <strain evidence="2 3">DSM 5806</strain>
    </source>
</reference>
<dbReference type="RefSeq" id="WP_103080030.1">
    <property type="nucleotide sequence ID" value="NZ_CP021850.1"/>
</dbReference>
<name>A0A2K2FQX3_9CLOT</name>
<evidence type="ECO:0000313" key="2">
    <source>
        <dbReference type="EMBL" id="PNU01172.1"/>
    </source>
</evidence>
<evidence type="ECO:0000259" key="1">
    <source>
        <dbReference type="Pfam" id="PF01261"/>
    </source>
</evidence>
<dbReference type="InterPro" id="IPR013022">
    <property type="entry name" value="Xyl_isomerase-like_TIM-brl"/>
</dbReference>
<dbReference type="Gene3D" id="3.20.20.150">
    <property type="entry name" value="Divalent-metal-dependent TIM barrel enzymes"/>
    <property type="match status" value="1"/>
</dbReference>
<dbReference type="OrthoDB" id="256906at2"/>
<dbReference type="Proteomes" id="UP000236151">
    <property type="component" value="Unassembled WGS sequence"/>
</dbReference>
<dbReference type="InterPro" id="IPR036237">
    <property type="entry name" value="Xyl_isomerase-like_sf"/>
</dbReference>
<feature type="domain" description="Xylose isomerase-like TIM barrel" evidence="1">
    <location>
        <begin position="25"/>
        <end position="285"/>
    </location>
</feature>
<gene>
    <name evidence="2" type="ORF">CDQ84_01920</name>
</gene>
<organism evidence="2 3">
    <name type="scientific">Clostridium thermosuccinogenes</name>
    <dbReference type="NCBI Taxonomy" id="84032"/>
    <lineage>
        <taxon>Bacteria</taxon>
        <taxon>Bacillati</taxon>
        <taxon>Bacillota</taxon>
        <taxon>Clostridia</taxon>
        <taxon>Eubacteriales</taxon>
        <taxon>Clostridiaceae</taxon>
        <taxon>Clostridium</taxon>
    </lineage>
</organism>
<evidence type="ECO:0000313" key="3">
    <source>
        <dbReference type="Proteomes" id="UP000236151"/>
    </source>
</evidence>
<dbReference type="PANTHER" id="PTHR12110:SF53">
    <property type="entry name" value="BLR5974 PROTEIN"/>
    <property type="match status" value="1"/>
</dbReference>
<dbReference type="AlphaFoldDB" id="A0A2K2FQX3"/>
<dbReference type="Pfam" id="PF01261">
    <property type="entry name" value="AP_endonuc_2"/>
    <property type="match status" value="1"/>
</dbReference>
<protein>
    <recommendedName>
        <fullName evidence="1">Xylose isomerase-like TIM barrel domain-containing protein</fullName>
    </recommendedName>
</protein>
<accession>A0A2K2FQX3</accession>